<gene>
    <name evidence="1" type="ORF">EV207_1074</name>
</gene>
<sequence length="123" mass="13622">MRKSLILFIIISFILAGCWGEKTIEFSGKTKNWSVKYISHIYSSNSEGIEYTIRYIGDGPAPKTIDYKLGSNSVTGRTLDDKSFSIKSNGGSCSGCGVTDEHDDIEATIKWNGHKETFILTTE</sequence>
<protein>
    <recommendedName>
        <fullName evidence="3">Lipoprotein</fullName>
    </recommendedName>
</protein>
<dbReference type="EMBL" id="SLXK01000007">
    <property type="protein sequence ID" value="TCP29910.1"/>
    <property type="molecule type" value="Genomic_DNA"/>
</dbReference>
<evidence type="ECO:0000313" key="2">
    <source>
        <dbReference type="Proteomes" id="UP000295416"/>
    </source>
</evidence>
<accession>A0A4R2P504</accession>
<evidence type="ECO:0008006" key="3">
    <source>
        <dbReference type="Google" id="ProtNLM"/>
    </source>
</evidence>
<evidence type="ECO:0000313" key="1">
    <source>
        <dbReference type="EMBL" id="TCP29910.1"/>
    </source>
</evidence>
<dbReference type="Proteomes" id="UP000295416">
    <property type="component" value="Unassembled WGS sequence"/>
</dbReference>
<organism evidence="1 2">
    <name type="scientific">Scopulibacillus darangshiensis</name>
    <dbReference type="NCBI Taxonomy" id="442528"/>
    <lineage>
        <taxon>Bacteria</taxon>
        <taxon>Bacillati</taxon>
        <taxon>Bacillota</taxon>
        <taxon>Bacilli</taxon>
        <taxon>Bacillales</taxon>
        <taxon>Sporolactobacillaceae</taxon>
        <taxon>Scopulibacillus</taxon>
    </lineage>
</organism>
<reference evidence="1 2" key="1">
    <citation type="submission" date="2019-03" db="EMBL/GenBank/DDBJ databases">
        <title>Genomic Encyclopedia of Type Strains, Phase IV (KMG-IV): sequencing the most valuable type-strain genomes for metagenomic binning, comparative biology and taxonomic classification.</title>
        <authorList>
            <person name="Goeker M."/>
        </authorList>
    </citation>
    <scope>NUCLEOTIDE SEQUENCE [LARGE SCALE GENOMIC DNA]</scope>
    <source>
        <strain evidence="1 2">DSM 19377</strain>
    </source>
</reference>
<comment type="caution">
    <text evidence="1">The sequence shown here is derived from an EMBL/GenBank/DDBJ whole genome shotgun (WGS) entry which is preliminary data.</text>
</comment>
<dbReference type="AlphaFoldDB" id="A0A4R2P504"/>
<name>A0A4R2P504_9BACL</name>
<proteinExistence type="predicted"/>
<dbReference type="RefSeq" id="WP_132744989.1">
    <property type="nucleotide sequence ID" value="NZ_SLXK01000007.1"/>
</dbReference>
<dbReference type="PROSITE" id="PS51257">
    <property type="entry name" value="PROKAR_LIPOPROTEIN"/>
    <property type="match status" value="1"/>
</dbReference>
<keyword evidence="2" id="KW-1185">Reference proteome</keyword>
<dbReference type="OrthoDB" id="1928231at2"/>